<dbReference type="Pfam" id="PF00078">
    <property type="entry name" value="RVT_1"/>
    <property type="match status" value="1"/>
</dbReference>
<dbReference type="OrthoDB" id="5599418at2759"/>
<accession>A0A0F4GA12</accession>
<dbReference type="Gene3D" id="3.30.70.270">
    <property type="match status" value="2"/>
</dbReference>
<dbReference type="CDD" id="cd01647">
    <property type="entry name" value="RT_LTR"/>
    <property type="match status" value="1"/>
</dbReference>
<dbReference type="SUPFAM" id="SSF56672">
    <property type="entry name" value="DNA/RNA polymerases"/>
    <property type="match status" value="1"/>
</dbReference>
<protein>
    <recommendedName>
        <fullName evidence="2">Reverse transcriptase domain-containing protein</fullName>
    </recommendedName>
</protein>
<dbReference type="Proteomes" id="UP000033647">
    <property type="component" value="Unassembled WGS sequence"/>
</dbReference>
<dbReference type="PANTHER" id="PTHR37984:SF5">
    <property type="entry name" value="PROTEIN NYNRIN-LIKE"/>
    <property type="match status" value="1"/>
</dbReference>
<organism evidence="3 4">
    <name type="scientific">Zymoseptoria brevis</name>
    <dbReference type="NCBI Taxonomy" id="1047168"/>
    <lineage>
        <taxon>Eukaryota</taxon>
        <taxon>Fungi</taxon>
        <taxon>Dikarya</taxon>
        <taxon>Ascomycota</taxon>
        <taxon>Pezizomycotina</taxon>
        <taxon>Dothideomycetes</taxon>
        <taxon>Dothideomycetidae</taxon>
        <taxon>Mycosphaerellales</taxon>
        <taxon>Mycosphaerellaceae</taxon>
        <taxon>Zymoseptoria</taxon>
    </lineage>
</organism>
<evidence type="ECO:0000256" key="1">
    <source>
        <dbReference type="SAM" id="MobiDB-lite"/>
    </source>
</evidence>
<dbReference type="InterPro" id="IPR050951">
    <property type="entry name" value="Retrovirus_Pol_polyprotein"/>
</dbReference>
<evidence type="ECO:0000313" key="3">
    <source>
        <dbReference type="EMBL" id="KJX93040.1"/>
    </source>
</evidence>
<dbReference type="STRING" id="1047168.A0A0F4GA12"/>
<comment type="caution">
    <text evidence="3">The sequence shown here is derived from an EMBL/GenBank/DDBJ whole genome shotgun (WGS) entry which is preliminary data.</text>
</comment>
<gene>
    <name evidence="3" type="ORF">TI39_contig4433g00003</name>
</gene>
<keyword evidence="4" id="KW-1185">Reference proteome</keyword>
<reference evidence="3 4" key="1">
    <citation type="submission" date="2015-03" db="EMBL/GenBank/DDBJ databases">
        <title>RNA-seq based gene annotation and comparative genomics of four Zymoseptoria species reveal species-specific pathogenicity related genes and transposable element activity.</title>
        <authorList>
            <person name="Grandaubert J."/>
            <person name="Bhattacharyya A."/>
            <person name="Stukenbrock E.H."/>
        </authorList>
    </citation>
    <scope>NUCLEOTIDE SEQUENCE [LARGE SCALE GENOMIC DNA]</scope>
    <source>
        <strain evidence="3 4">Zb18110</strain>
    </source>
</reference>
<feature type="compositionally biased region" description="Low complexity" evidence="1">
    <location>
        <begin position="11"/>
        <end position="30"/>
    </location>
</feature>
<dbReference type="InterPro" id="IPR000477">
    <property type="entry name" value="RT_dom"/>
</dbReference>
<feature type="domain" description="Reverse transcriptase" evidence="2">
    <location>
        <begin position="113"/>
        <end position="211"/>
    </location>
</feature>
<feature type="region of interest" description="Disordered" evidence="1">
    <location>
        <begin position="1"/>
        <end position="37"/>
    </location>
</feature>
<dbReference type="AlphaFoldDB" id="A0A0F4GA12"/>
<dbReference type="PANTHER" id="PTHR37984">
    <property type="entry name" value="PROTEIN CBG26694"/>
    <property type="match status" value="1"/>
</dbReference>
<dbReference type="EMBL" id="LAFY01004392">
    <property type="protein sequence ID" value="KJX93040.1"/>
    <property type="molecule type" value="Genomic_DNA"/>
</dbReference>
<sequence length="287" mass="32014">MSEAKQASAGANNNRRAPATKTTATTTAPRSNFAGWFQPVTTSQGGDAMDLHATGPRGLLTEAEKKRRKDNNLCNYCASDKHSRAECPVAPANIKRVAAMDDTARTHLLLPGQAIDIISAFNRLRIAEGDEWKTACKTRHGLYEYLIIPVGLTNAPFSFQDYLNDILTSYLDVSCTANLDDVLLYSESRSEHNAHVRKVLRHCARQGCELTSRNHSLKVPQSNTLGSLFTTGIRMDPEKVDTVQHWPTPRNVKDVQAFIGFANFYRRFIRNFPRIAPPLTGQTKKKR</sequence>
<name>A0A0F4GA12_9PEZI</name>
<proteinExistence type="predicted"/>
<dbReference type="InterPro" id="IPR043128">
    <property type="entry name" value="Rev_trsase/Diguanyl_cyclase"/>
</dbReference>
<evidence type="ECO:0000313" key="4">
    <source>
        <dbReference type="Proteomes" id="UP000033647"/>
    </source>
</evidence>
<dbReference type="InterPro" id="IPR043502">
    <property type="entry name" value="DNA/RNA_pol_sf"/>
</dbReference>
<evidence type="ECO:0000259" key="2">
    <source>
        <dbReference type="Pfam" id="PF00078"/>
    </source>
</evidence>